<dbReference type="PANTHER" id="PTHR30105">
    <property type="entry name" value="UNCHARACTERIZED YIBQ-RELATED"/>
    <property type="match status" value="1"/>
</dbReference>
<dbReference type="InterPro" id="IPR006837">
    <property type="entry name" value="Divergent_DAC"/>
</dbReference>
<dbReference type="Proteomes" id="UP001060336">
    <property type="component" value="Chromosome"/>
</dbReference>
<protein>
    <submittedName>
        <fullName evidence="3">Divergent polysaccharide deacetylase family protein</fullName>
    </submittedName>
</protein>
<evidence type="ECO:0000256" key="1">
    <source>
        <dbReference type="SAM" id="MobiDB-lite"/>
    </source>
</evidence>
<dbReference type="Gene3D" id="3.20.20.370">
    <property type="entry name" value="Glycoside hydrolase/deacetylase"/>
    <property type="match status" value="1"/>
</dbReference>
<dbReference type="Pfam" id="PF04748">
    <property type="entry name" value="Polysacc_deac_2"/>
    <property type="match status" value="1"/>
</dbReference>
<dbReference type="CDD" id="cd10936">
    <property type="entry name" value="CE4_DAC2"/>
    <property type="match status" value="1"/>
</dbReference>
<keyword evidence="2" id="KW-1133">Transmembrane helix</keyword>
<keyword evidence="4" id="KW-1185">Reference proteome</keyword>
<feature type="transmembrane region" description="Helical" evidence="2">
    <location>
        <begin position="40"/>
        <end position="66"/>
    </location>
</feature>
<organism evidence="3 4">
    <name type="scientific">Nisaea acidiphila</name>
    <dbReference type="NCBI Taxonomy" id="1862145"/>
    <lineage>
        <taxon>Bacteria</taxon>
        <taxon>Pseudomonadati</taxon>
        <taxon>Pseudomonadota</taxon>
        <taxon>Alphaproteobacteria</taxon>
        <taxon>Rhodospirillales</taxon>
        <taxon>Thalassobaculaceae</taxon>
        <taxon>Nisaea</taxon>
    </lineage>
</organism>
<dbReference type="SUPFAM" id="SSF88713">
    <property type="entry name" value="Glycoside hydrolase/deacetylase"/>
    <property type="match status" value="1"/>
</dbReference>
<dbReference type="EMBL" id="CP102480">
    <property type="protein sequence ID" value="UUX48081.1"/>
    <property type="molecule type" value="Genomic_DNA"/>
</dbReference>
<evidence type="ECO:0000256" key="2">
    <source>
        <dbReference type="SAM" id="Phobius"/>
    </source>
</evidence>
<dbReference type="AlphaFoldDB" id="A0A9J7ANB8"/>
<dbReference type="GO" id="GO:0005975">
    <property type="term" value="P:carbohydrate metabolic process"/>
    <property type="evidence" value="ECO:0007669"/>
    <property type="project" value="InterPro"/>
</dbReference>
<gene>
    <name evidence="3" type="ORF">NUH88_11685</name>
</gene>
<keyword evidence="2" id="KW-0812">Transmembrane</keyword>
<evidence type="ECO:0000313" key="4">
    <source>
        <dbReference type="Proteomes" id="UP001060336"/>
    </source>
</evidence>
<dbReference type="InterPro" id="IPR011330">
    <property type="entry name" value="Glyco_hydro/deAcase_b/a-brl"/>
</dbReference>
<feature type="region of interest" description="Disordered" evidence="1">
    <location>
        <begin position="110"/>
        <end position="143"/>
    </location>
</feature>
<feature type="compositionally biased region" description="Basic and acidic residues" evidence="1">
    <location>
        <begin position="110"/>
        <end position="127"/>
    </location>
</feature>
<keyword evidence="2" id="KW-0472">Membrane</keyword>
<dbReference type="PANTHER" id="PTHR30105:SF2">
    <property type="entry name" value="DIVERGENT POLYSACCHARIDE DEACETYLASE SUPERFAMILY"/>
    <property type="match status" value="1"/>
</dbReference>
<reference evidence="3" key="1">
    <citation type="submission" date="2022-08" db="EMBL/GenBank/DDBJ databases">
        <title>Nisaea acidiphila sp. nov., isolated from a marine algal debris and emended description of the genus Nisaea Urios et al. 2008.</title>
        <authorList>
            <person name="Kwon K."/>
        </authorList>
    </citation>
    <scope>NUCLEOTIDE SEQUENCE</scope>
    <source>
        <strain evidence="3">MEBiC11861</strain>
    </source>
</reference>
<dbReference type="RefSeq" id="WP_257766589.1">
    <property type="nucleotide sequence ID" value="NZ_CP102480.1"/>
</dbReference>
<name>A0A9J7ANB8_9PROT</name>
<accession>A0A9J7ANB8</accession>
<evidence type="ECO:0000313" key="3">
    <source>
        <dbReference type="EMBL" id="UUX48081.1"/>
    </source>
</evidence>
<dbReference type="KEGG" id="naci:NUH88_11685"/>
<proteinExistence type="predicted"/>
<sequence length="413" mass="43948">MKLPLPKISLKLPALPFRKGSPDGEAEIGPERPGSRVGHILRIAGMAVLGISVIGGLGATVGWLVVNGADTVADREARRPELTVSILRDGEEAAPNSSLDTMARKMADEHGQMPNDGHGEDVAHDDGNSAPATGKGMPDEIMPEEQKGPRFELALVEETEKGMLPVIAPDGRKAWETYARPFEADSRLPRIAIVMTRMGVSRSLTEAAIEVLPPEISFSFAATAADLDDQVAAAQKAGHEVFLDIPMEPFGYPTNDPGPTTLLTSLSAVDNLNRLETVLGRTVGYAGVMGVKGSQFTTDEEALTPVLSVLKERGLMYVDSAASSRTIALELAGTLQLPRAIANWRIDDSPALAEIQRRLAALERTAQRTGFALGVVPPLPLTIDLIASWAETLPERGIALAPATAIANKQSLR</sequence>